<keyword evidence="4" id="KW-0413">Isomerase</keyword>
<dbReference type="InterPro" id="IPR013740">
    <property type="entry name" value="Redoxin"/>
</dbReference>
<reference evidence="4 5" key="1">
    <citation type="submission" date="2019-03" db="EMBL/GenBank/DDBJ databases">
        <title>Genomic Encyclopedia of Type Strains, Phase IV (KMG-IV): sequencing the most valuable type-strain genomes for metagenomic binning, comparative biology and taxonomic classification.</title>
        <authorList>
            <person name="Goeker M."/>
        </authorList>
    </citation>
    <scope>NUCLEOTIDE SEQUENCE [LARGE SCALE GENOMIC DNA]</scope>
    <source>
        <strain evidence="4 5">DSM 21100</strain>
    </source>
</reference>
<feature type="compositionally biased region" description="Polar residues" evidence="1">
    <location>
        <begin position="63"/>
        <end position="73"/>
    </location>
</feature>
<evidence type="ECO:0000256" key="2">
    <source>
        <dbReference type="SAM" id="Phobius"/>
    </source>
</evidence>
<dbReference type="InterPro" id="IPR013766">
    <property type="entry name" value="Thioredoxin_domain"/>
</dbReference>
<dbReference type="PANTHER" id="PTHR42852:SF17">
    <property type="entry name" value="THIOREDOXIN-LIKE PROTEIN HI_1115"/>
    <property type="match status" value="1"/>
</dbReference>
<dbReference type="EMBL" id="SMAD01000007">
    <property type="protein sequence ID" value="TCS86481.1"/>
    <property type="molecule type" value="Genomic_DNA"/>
</dbReference>
<evidence type="ECO:0000313" key="5">
    <source>
        <dbReference type="Proteomes" id="UP000295807"/>
    </source>
</evidence>
<feature type="transmembrane region" description="Helical" evidence="2">
    <location>
        <begin position="12"/>
        <end position="31"/>
    </location>
</feature>
<feature type="region of interest" description="Disordered" evidence="1">
    <location>
        <begin position="51"/>
        <end position="108"/>
    </location>
</feature>
<proteinExistence type="predicted"/>
<dbReference type="InterPro" id="IPR036249">
    <property type="entry name" value="Thioredoxin-like_sf"/>
</dbReference>
<dbReference type="Pfam" id="PF08534">
    <property type="entry name" value="Redoxin"/>
    <property type="match status" value="1"/>
</dbReference>
<name>A0A4R3KPQ6_9SPHI</name>
<keyword evidence="2" id="KW-1133">Transmembrane helix</keyword>
<dbReference type="CDD" id="cd02966">
    <property type="entry name" value="TlpA_like_family"/>
    <property type="match status" value="1"/>
</dbReference>
<dbReference type="Proteomes" id="UP000295807">
    <property type="component" value="Unassembled WGS sequence"/>
</dbReference>
<protein>
    <submittedName>
        <fullName evidence="4">Thiol-disulfide isomerase/thioredoxin</fullName>
    </submittedName>
</protein>
<dbReference type="PANTHER" id="PTHR42852">
    <property type="entry name" value="THIOL:DISULFIDE INTERCHANGE PROTEIN DSBE"/>
    <property type="match status" value="1"/>
</dbReference>
<dbReference type="GO" id="GO:0016853">
    <property type="term" value="F:isomerase activity"/>
    <property type="evidence" value="ECO:0007669"/>
    <property type="project" value="UniProtKB-KW"/>
</dbReference>
<evidence type="ECO:0000259" key="3">
    <source>
        <dbReference type="PROSITE" id="PS51352"/>
    </source>
</evidence>
<feature type="compositionally biased region" description="Low complexity" evidence="1">
    <location>
        <begin position="98"/>
        <end position="108"/>
    </location>
</feature>
<feature type="domain" description="Thioredoxin" evidence="3">
    <location>
        <begin position="93"/>
        <end position="245"/>
    </location>
</feature>
<gene>
    <name evidence="4" type="ORF">EDD80_10714</name>
</gene>
<dbReference type="InterPro" id="IPR050553">
    <property type="entry name" value="Thioredoxin_ResA/DsbE_sf"/>
</dbReference>
<dbReference type="PROSITE" id="PS51352">
    <property type="entry name" value="THIOREDOXIN_2"/>
    <property type="match status" value="1"/>
</dbReference>
<dbReference type="Gene3D" id="3.40.30.10">
    <property type="entry name" value="Glutaredoxin"/>
    <property type="match status" value="1"/>
</dbReference>
<dbReference type="GO" id="GO:0016491">
    <property type="term" value="F:oxidoreductase activity"/>
    <property type="evidence" value="ECO:0007669"/>
    <property type="project" value="InterPro"/>
</dbReference>
<sequence length="246" mass="26421">MLFIFTVMKSLFSFSNIITAILVIFGAALFFSPALKGAVLRGLVETGLFQPSVPGTDPDTEPAQASSTPSSVPGTDPDTEPAQASSTPSSVPGTDTEPAQASSAQPSSIQQGSVLFKSAEGELIDLSRQQGKVVFINFWATWCPPCIAEMPSIQKLYSAFKDDEKFLFLMVDVDNKPERSLKFMQKGDYDLPVHTPASAIPPSFLGGAIPTTLVLDKKGEVVFKHEGMGDYSAPEFQSFMKELAAK</sequence>
<dbReference type="SUPFAM" id="SSF52833">
    <property type="entry name" value="Thioredoxin-like"/>
    <property type="match status" value="1"/>
</dbReference>
<evidence type="ECO:0000313" key="4">
    <source>
        <dbReference type="EMBL" id="TCS86481.1"/>
    </source>
</evidence>
<feature type="compositionally biased region" description="Polar residues" evidence="1">
    <location>
        <begin position="82"/>
        <end position="93"/>
    </location>
</feature>
<accession>A0A4R3KPQ6</accession>
<dbReference type="AlphaFoldDB" id="A0A4R3KPQ6"/>
<keyword evidence="2" id="KW-0472">Membrane</keyword>
<comment type="caution">
    <text evidence="4">The sequence shown here is derived from an EMBL/GenBank/DDBJ whole genome shotgun (WGS) entry which is preliminary data.</text>
</comment>
<organism evidence="4 5">
    <name type="scientific">Anseongella ginsenosidimutans</name>
    <dbReference type="NCBI Taxonomy" id="496056"/>
    <lineage>
        <taxon>Bacteria</taxon>
        <taxon>Pseudomonadati</taxon>
        <taxon>Bacteroidota</taxon>
        <taxon>Sphingobacteriia</taxon>
        <taxon>Sphingobacteriales</taxon>
        <taxon>Sphingobacteriaceae</taxon>
        <taxon>Anseongella</taxon>
    </lineage>
</organism>
<keyword evidence="2" id="KW-0812">Transmembrane</keyword>
<evidence type="ECO:0000256" key="1">
    <source>
        <dbReference type="SAM" id="MobiDB-lite"/>
    </source>
</evidence>
<keyword evidence="5" id="KW-1185">Reference proteome</keyword>